<dbReference type="PROSITE" id="PS50878">
    <property type="entry name" value="RT_POL"/>
    <property type="match status" value="1"/>
</dbReference>
<reference evidence="3" key="2">
    <citation type="submission" date="2017-02" db="UniProtKB">
        <authorList>
            <consortium name="WormBaseParasite"/>
        </authorList>
    </citation>
    <scope>IDENTIFICATION</scope>
</reference>
<dbReference type="AlphaFoldDB" id="A0A0K0CUT4"/>
<protein>
    <submittedName>
        <fullName evidence="3">Reverse transcriptase domain-containing protein</fullName>
    </submittedName>
</protein>
<accession>A0A0K0CUT4</accession>
<proteinExistence type="predicted"/>
<feature type="domain" description="Reverse transcriptase" evidence="1">
    <location>
        <begin position="1"/>
        <end position="234"/>
    </location>
</feature>
<evidence type="ECO:0000313" key="2">
    <source>
        <dbReference type="Proteomes" id="UP000035642"/>
    </source>
</evidence>
<name>A0A0K0CUT4_ANGCA</name>
<dbReference type="Proteomes" id="UP000035642">
    <property type="component" value="Unassembled WGS sequence"/>
</dbReference>
<dbReference type="PANTHER" id="PTHR21301:SF10">
    <property type="entry name" value="REVERSE TRANSCRIPTASE DOMAIN-CONTAINING PROTEIN"/>
    <property type="match status" value="1"/>
</dbReference>
<organism evidence="2 3">
    <name type="scientific">Angiostrongylus cantonensis</name>
    <name type="common">Rat lungworm</name>
    <dbReference type="NCBI Taxonomy" id="6313"/>
    <lineage>
        <taxon>Eukaryota</taxon>
        <taxon>Metazoa</taxon>
        <taxon>Ecdysozoa</taxon>
        <taxon>Nematoda</taxon>
        <taxon>Chromadorea</taxon>
        <taxon>Rhabditida</taxon>
        <taxon>Rhabditina</taxon>
        <taxon>Rhabditomorpha</taxon>
        <taxon>Strongyloidea</taxon>
        <taxon>Metastrongylidae</taxon>
        <taxon>Angiostrongylus</taxon>
    </lineage>
</organism>
<evidence type="ECO:0000313" key="3">
    <source>
        <dbReference type="WBParaSite" id="ACAC_0000101601-mRNA-1"/>
    </source>
</evidence>
<reference evidence="2" key="1">
    <citation type="submission" date="2012-09" db="EMBL/GenBank/DDBJ databases">
        <authorList>
            <person name="Martin A.A."/>
        </authorList>
    </citation>
    <scope>NUCLEOTIDE SEQUENCE</scope>
</reference>
<dbReference type="PANTHER" id="PTHR21301">
    <property type="entry name" value="REVERSE TRANSCRIPTASE"/>
    <property type="match status" value="1"/>
</dbReference>
<sequence>MSRPLLIKAHKLVSSDDLVSTDPSLFKVRPIISCLDGPTDRIRVLITLTVVEAHSSPSNEHPNVAGSCNAQPNNAYVMESFDVTALYTNVTNYSAVQAIGEFLIQHEEAINMYGFSNQQLMTLLKECLNCSIFRWSRRYYAQMRGLAMGQRLAPSLAIALMSKVEAPVIDLRPLLYCRYIDDCLGICSIQEEIDKCFELLNEQSEYNVTLRFHMNSVRLVSTRHTLWKPHREGL</sequence>
<dbReference type="WBParaSite" id="ACAC_0000101601-mRNA-1">
    <property type="protein sequence ID" value="ACAC_0000101601-mRNA-1"/>
    <property type="gene ID" value="ACAC_0000101601"/>
</dbReference>
<dbReference type="Pfam" id="PF00078">
    <property type="entry name" value="RVT_1"/>
    <property type="match status" value="1"/>
</dbReference>
<dbReference type="InterPro" id="IPR000477">
    <property type="entry name" value="RT_dom"/>
</dbReference>
<evidence type="ECO:0000259" key="1">
    <source>
        <dbReference type="PROSITE" id="PS50878"/>
    </source>
</evidence>
<keyword evidence="2" id="KW-1185">Reference proteome</keyword>